<dbReference type="AlphaFoldDB" id="R4VLU2"/>
<dbReference type="SUPFAM" id="SSF52283">
    <property type="entry name" value="Formate/glycerate dehydrogenase catalytic domain-like"/>
    <property type="match status" value="1"/>
</dbReference>
<dbReference type="PANTHER" id="PTHR43333:SF1">
    <property type="entry name" value="D-ISOMER SPECIFIC 2-HYDROXYACID DEHYDROGENASE NAD-BINDING DOMAIN-CONTAINING PROTEIN"/>
    <property type="match status" value="1"/>
</dbReference>
<dbReference type="Pfam" id="PF00389">
    <property type="entry name" value="2-Hacid_dh"/>
    <property type="match status" value="1"/>
</dbReference>
<dbReference type="InterPro" id="IPR036291">
    <property type="entry name" value="NAD(P)-bd_dom_sf"/>
</dbReference>
<evidence type="ECO:0000313" key="6">
    <source>
        <dbReference type="EMBL" id="AGM40578.1"/>
    </source>
</evidence>
<dbReference type="eggNOG" id="COG0111">
    <property type="taxonomic scope" value="Bacteria"/>
</dbReference>
<name>R4VLU2_9GAMM</name>
<dbReference type="GO" id="GO:0016616">
    <property type="term" value="F:oxidoreductase activity, acting on the CH-OH group of donors, NAD or NADP as acceptor"/>
    <property type="evidence" value="ECO:0007669"/>
    <property type="project" value="InterPro"/>
</dbReference>
<organism evidence="6 7">
    <name type="scientific">Spiribacter salinus M19-40</name>
    <dbReference type="NCBI Taxonomy" id="1260251"/>
    <lineage>
        <taxon>Bacteria</taxon>
        <taxon>Pseudomonadati</taxon>
        <taxon>Pseudomonadota</taxon>
        <taxon>Gammaproteobacteria</taxon>
        <taxon>Chromatiales</taxon>
        <taxon>Ectothiorhodospiraceae</taxon>
        <taxon>Spiribacter</taxon>
    </lineage>
</organism>
<feature type="domain" description="D-isomer specific 2-hydroxyacid dehydrogenase catalytic" evidence="4">
    <location>
        <begin position="54"/>
        <end position="333"/>
    </location>
</feature>
<keyword evidence="2" id="KW-0520">NAD</keyword>
<dbReference type="KEGG" id="ssal:SPISAL_02415"/>
<dbReference type="PATRIC" id="fig|1260251.3.peg.486"/>
<dbReference type="InterPro" id="IPR006139">
    <property type="entry name" value="D-isomer_2_OHA_DH_cat_dom"/>
</dbReference>
<dbReference type="CDD" id="cd05300">
    <property type="entry name" value="2-Hacid_dh_1"/>
    <property type="match status" value="1"/>
</dbReference>
<feature type="domain" description="D-isomer specific 2-hydroxyacid dehydrogenase NAD-binding" evidence="5">
    <location>
        <begin position="131"/>
        <end position="304"/>
    </location>
</feature>
<reference evidence="6 7" key="1">
    <citation type="journal article" date="2013" name="Genome Announc.">
        <title>Draft Genome of Spiribacter salinus M19-40, an Abundant Gammaproteobacterium in Aquatic Hypersaline Environments.</title>
        <authorList>
            <person name="Leon M.J."/>
            <person name="Ghai R."/>
            <person name="Fernandez A.B."/>
            <person name="Sanchez-Porro C."/>
            <person name="Rodriguez-Valera F."/>
            <person name="Ventosa A."/>
        </authorList>
    </citation>
    <scope>NUCLEOTIDE SEQUENCE [LARGE SCALE GENOMIC DNA]</scope>
    <source>
        <strain evidence="6">M19-40</strain>
    </source>
</reference>
<dbReference type="Gene3D" id="3.40.50.720">
    <property type="entry name" value="NAD(P)-binding Rossmann-like Domain"/>
    <property type="match status" value="2"/>
</dbReference>
<protein>
    <submittedName>
        <fullName evidence="6">D-isomer specific 2-hydroxyacid dehydrogenase family protein</fullName>
    </submittedName>
</protein>
<dbReference type="HOGENOM" id="CLU_019796_1_0_6"/>
<comment type="similarity">
    <text evidence="3">Belongs to the D-isomer specific 2-hydroxyacid dehydrogenase family.</text>
</comment>
<dbReference type="Pfam" id="PF02826">
    <property type="entry name" value="2-Hacid_dh_C"/>
    <property type="match status" value="1"/>
</dbReference>
<dbReference type="GO" id="GO:0051287">
    <property type="term" value="F:NAD binding"/>
    <property type="evidence" value="ECO:0007669"/>
    <property type="project" value="InterPro"/>
</dbReference>
<accession>R4VLU2</accession>
<evidence type="ECO:0000256" key="1">
    <source>
        <dbReference type="ARBA" id="ARBA00023002"/>
    </source>
</evidence>
<dbReference type="SUPFAM" id="SSF51735">
    <property type="entry name" value="NAD(P)-binding Rossmann-fold domains"/>
    <property type="match status" value="1"/>
</dbReference>
<evidence type="ECO:0000256" key="3">
    <source>
        <dbReference type="RuleBase" id="RU003719"/>
    </source>
</evidence>
<sequence>MAGVGTVRSIISDSLGRSVMAEQPPKIVILTAPGEGLPDGLEALSGEAELLVAENGAQLRAALPGAQVLCVTDFRTNAISEAWSAADSLQWIHATSAGVDALLTAEVRESSIPVTNARGIFDRCIAEYVLGQIIAFCKDFAENQRLQQRHEWHHRETEPVTGRTVLVVGAGSIGRQIAQICGAMGMAVDGIGRGARPGDNDFGAIYAQADLISVLSDYDFVVIAAPLTPDTEGLFGAAEFQAMASSARLINIGRGPIVRTADLVSALQDGEIDGAALDVFEQEPLPAQHPLWDLPNVAISAHMAGDFIGWKRALSEQFITNYRRWAAGDALNNLVDKTHGFVPSTTNR</sequence>
<dbReference type="PANTHER" id="PTHR43333">
    <property type="entry name" value="2-HACID_DH_C DOMAIN-CONTAINING PROTEIN"/>
    <property type="match status" value="1"/>
</dbReference>
<gene>
    <name evidence="6" type="ORF">SPISAL_02415</name>
</gene>
<dbReference type="EMBL" id="CP005963">
    <property type="protein sequence ID" value="AGM40578.1"/>
    <property type="molecule type" value="Genomic_DNA"/>
</dbReference>
<keyword evidence="7" id="KW-1185">Reference proteome</keyword>
<keyword evidence="1 3" id="KW-0560">Oxidoreductase</keyword>
<evidence type="ECO:0000259" key="4">
    <source>
        <dbReference type="Pfam" id="PF00389"/>
    </source>
</evidence>
<dbReference type="Proteomes" id="UP000017881">
    <property type="component" value="Chromosome"/>
</dbReference>
<proteinExistence type="inferred from homology"/>
<evidence type="ECO:0000259" key="5">
    <source>
        <dbReference type="Pfam" id="PF02826"/>
    </source>
</evidence>
<evidence type="ECO:0000313" key="7">
    <source>
        <dbReference type="Proteomes" id="UP000017881"/>
    </source>
</evidence>
<evidence type="ECO:0000256" key="2">
    <source>
        <dbReference type="ARBA" id="ARBA00023027"/>
    </source>
</evidence>
<dbReference type="InterPro" id="IPR006140">
    <property type="entry name" value="D-isomer_DH_NAD-bd"/>
</dbReference>